<feature type="domain" description="Fibronectin type-III" evidence="4">
    <location>
        <begin position="59"/>
        <end position="143"/>
    </location>
</feature>
<evidence type="ECO:0000256" key="3">
    <source>
        <dbReference type="SAM" id="MobiDB-lite"/>
    </source>
</evidence>
<keyword evidence="6" id="KW-1185">Reference proteome</keyword>
<accession>A0A7W7C8D6</accession>
<dbReference type="GO" id="GO:0016798">
    <property type="term" value="F:hydrolase activity, acting on glycosyl bonds"/>
    <property type="evidence" value="ECO:0007669"/>
    <property type="project" value="UniProtKB-KW"/>
</dbReference>
<dbReference type="CDD" id="cd00063">
    <property type="entry name" value="FN3"/>
    <property type="match status" value="1"/>
</dbReference>
<dbReference type="AlphaFoldDB" id="A0A7W7C8D6"/>
<dbReference type="Proteomes" id="UP000533598">
    <property type="component" value="Unassembled WGS sequence"/>
</dbReference>
<keyword evidence="1" id="KW-0326">Glycosidase</keyword>
<keyword evidence="1" id="KW-0378">Hydrolase</keyword>
<dbReference type="Gene3D" id="2.60.40.10">
    <property type="entry name" value="Immunoglobulins"/>
    <property type="match status" value="1"/>
</dbReference>
<dbReference type="GO" id="GO:0000272">
    <property type="term" value="P:polysaccharide catabolic process"/>
    <property type="evidence" value="ECO:0007669"/>
    <property type="project" value="UniProtKB-KW"/>
</dbReference>
<comment type="caution">
    <text evidence="5">The sequence shown here is derived from an EMBL/GenBank/DDBJ whole genome shotgun (WGS) entry which is preliminary data.</text>
</comment>
<sequence length="599" mass="63120">MEPRLRLAAVLGAAVLLVGTVVVLRGSGEEQPAQPELPPYRTMTEFRADGVLLPVPGAKPAAPTGLDVRPGSRRLVLSWLGEAAGYEVTWGNDRRTRLVAERSAQLDGLTDGLAYPVEVRAVDAFGQRSDPLGGSGTPRTPDGDWGFLDLFDGTEDEVGSRWQLVQRPGCAWTGVAGGRLVVSANCGDRPTGLRARTPFRLHDNGGRLVLETDAPEHRDRLTVDFVPGPVDIVGDRALPPGTIRVDLSTEGVLVRHPGGEARLPGLAAPPVGRSQRWEIVFAGGELRVSRDGQVLGATPVARTWRQATVLLGFGGRGSGVTDVLLDLVAFDSEPVPAPPLRVTPRVLVDLPRSAAPKAPEDTRMLRGAEGALLRMAVRSPLDAREPKLTAFVNGVGYPVRPVFPGLGLTAGSWFPVVAELPAAALAVDTQRYLLDVQLRQENPMVQLDYGPASLDLRPAPGQAADEPPANRADRRLPRPGPALAEPGATLLDAAGRPVPGGEPVAKGRAVIEIRLDGRAGQLAAGELAGLAGLEVRLDGDRLAVLPTAKDGPGAAGSWRIALNLSSTSAGPHTVEVRAVGTSWDTPTAYAFLPIMVARQ</sequence>
<dbReference type="PROSITE" id="PS50853">
    <property type="entry name" value="FN3"/>
    <property type="match status" value="1"/>
</dbReference>
<keyword evidence="2" id="KW-0119">Carbohydrate metabolism</keyword>
<dbReference type="EMBL" id="JACHMH010000001">
    <property type="protein sequence ID" value="MBB4675168.1"/>
    <property type="molecule type" value="Genomic_DNA"/>
</dbReference>
<feature type="region of interest" description="Disordered" evidence="3">
    <location>
        <begin position="455"/>
        <end position="488"/>
    </location>
</feature>
<dbReference type="SUPFAM" id="SSF49265">
    <property type="entry name" value="Fibronectin type III"/>
    <property type="match status" value="1"/>
</dbReference>
<dbReference type="RefSeq" id="WP_185001185.1">
    <property type="nucleotide sequence ID" value="NZ_BAAAUI010000026.1"/>
</dbReference>
<evidence type="ECO:0000313" key="6">
    <source>
        <dbReference type="Proteomes" id="UP000533598"/>
    </source>
</evidence>
<evidence type="ECO:0000313" key="5">
    <source>
        <dbReference type="EMBL" id="MBB4675168.1"/>
    </source>
</evidence>
<dbReference type="InterPro" id="IPR003961">
    <property type="entry name" value="FN3_dom"/>
</dbReference>
<evidence type="ECO:0000256" key="1">
    <source>
        <dbReference type="ARBA" id="ARBA00023295"/>
    </source>
</evidence>
<organism evidence="5 6">
    <name type="scientific">Crossiella cryophila</name>
    <dbReference type="NCBI Taxonomy" id="43355"/>
    <lineage>
        <taxon>Bacteria</taxon>
        <taxon>Bacillati</taxon>
        <taxon>Actinomycetota</taxon>
        <taxon>Actinomycetes</taxon>
        <taxon>Pseudonocardiales</taxon>
        <taxon>Pseudonocardiaceae</taxon>
        <taxon>Crossiella</taxon>
    </lineage>
</organism>
<reference evidence="5 6" key="1">
    <citation type="submission" date="2020-08" db="EMBL/GenBank/DDBJ databases">
        <title>Sequencing the genomes of 1000 actinobacteria strains.</title>
        <authorList>
            <person name="Klenk H.-P."/>
        </authorList>
    </citation>
    <scope>NUCLEOTIDE SEQUENCE [LARGE SCALE GENOMIC DNA]</scope>
    <source>
        <strain evidence="5 6">DSM 44230</strain>
    </source>
</reference>
<dbReference type="InterPro" id="IPR036116">
    <property type="entry name" value="FN3_sf"/>
</dbReference>
<keyword evidence="2" id="KW-0624">Polysaccharide degradation</keyword>
<evidence type="ECO:0000256" key="2">
    <source>
        <dbReference type="ARBA" id="ARBA00023326"/>
    </source>
</evidence>
<gene>
    <name evidence="5" type="ORF">HNR67_001286</name>
</gene>
<protein>
    <recommendedName>
        <fullName evidence="4">Fibronectin type-III domain-containing protein</fullName>
    </recommendedName>
</protein>
<dbReference type="InterPro" id="IPR013783">
    <property type="entry name" value="Ig-like_fold"/>
</dbReference>
<proteinExistence type="predicted"/>
<name>A0A7W7C8D6_9PSEU</name>
<evidence type="ECO:0000259" key="4">
    <source>
        <dbReference type="PROSITE" id="PS50853"/>
    </source>
</evidence>